<protein>
    <submittedName>
        <fullName evidence="2">Uncharacterized protein</fullName>
    </submittedName>
</protein>
<feature type="compositionally biased region" description="Acidic residues" evidence="1">
    <location>
        <begin position="49"/>
        <end position="59"/>
    </location>
</feature>
<evidence type="ECO:0000313" key="2">
    <source>
        <dbReference type="EMBL" id="VVC34202.1"/>
    </source>
</evidence>
<sequence length="105" mass="12073">MSRESAHKVCAWLDKFDEDVKLEDSDDSDTDQNFVPDNVSDLRYNNSENESENDDDFDDYNNNTSTTSAHEFYLGRDEKQNGIKTFLLIKPNNVLRTFILSAPVS</sequence>
<dbReference type="AlphaFoldDB" id="A0A5E4MPQ8"/>
<accession>A0A5E4MPQ8</accession>
<feature type="region of interest" description="Disordered" evidence="1">
    <location>
        <begin position="22"/>
        <end position="64"/>
    </location>
</feature>
<proteinExistence type="predicted"/>
<name>A0A5E4MPQ8_9HEMI</name>
<evidence type="ECO:0000256" key="1">
    <source>
        <dbReference type="SAM" id="MobiDB-lite"/>
    </source>
</evidence>
<evidence type="ECO:0000313" key="3">
    <source>
        <dbReference type="Proteomes" id="UP000325440"/>
    </source>
</evidence>
<dbReference type="EMBL" id="CABPRJ010000986">
    <property type="protein sequence ID" value="VVC34202.1"/>
    <property type="molecule type" value="Genomic_DNA"/>
</dbReference>
<keyword evidence="3" id="KW-1185">Reference proteome</keyword>
<gene>
    <name evidence="2" type="ORF">CINCED_3A010815</name>
</gene>
<dbReference type="Proteomes" id="UP000325440">
    <property type="component" value="Unassembled WGS sequence"/>
</dbReference>
<reference evidence="2 3" key="1">
    <citation type="submission" date="2019-08" db="EMBL/GenBank/DDBJ databases">
        <authorList>
            <person name="Alioto T."/>
            <person name="Alioto T."/>
            <person name="Gomez Garrido J."/>
        </authorList>
    </citation>
    <scope>NUCLEOTIDE SEQUENCE [LARGE SCALE GENOMIC DNA]</scope>
</reference>
<organism evidence="2 3">
    <name type="scientific">Cinara cedri</name>
    <dbReference type="NCBI Taxonomy" id="506608"/>
    <lineage>
        <taxon>Eukaryota</taxon>
        <taxon>Metazoa</taxon>
        <taxon>Ecdysozoa</taxon>
        <taxon>Arthropoda</taxon>
        <taxon>Hexapoda</taxon>
        <taxon>Insecta</taxon>
        <taxon>Pterygota</taxon>
        <taxon>Neoptera</taxon>
        <taxon>Paraneoptera</taxon>
        <taxon>Hemiptera</taxon>
        <taxon>Sternorrhyncha</taxon>
        <taxon>Aphidomorpha</taxon>
        <taxon>Aphidoidea</taxon>
        <taxon>Aphididae</taxon>
        <taxon>Lachninae</taxon>
        <taxon>Cinara</taxon>
    </lineage>
</organism>